<keyword evidence="5" id="KW-1185">Reference proteome</keyword>
<evidence type="ECO:0008006" key="6">
    <source>
        <dbReference type="Google" id="ProtNLM"/>
    </source>
</evidence>
<proteinExistence type="predicted"/>
<evidence type="ECO:0000259" key="3">
    <source>
        <dbReference type="Pfam" id="PF24994"/>
    </source>
</evidence>
<dbReference type="OrthoDB" id="1915848at2759"/>
<dbReference type="PANTHER" id="PTHR31161">
    <property type="entry name" value="PROTEIN GRAVITROPIC IN THE LIGHT 1"/>
    <property type="match status" value="1"/>
</dbReference>
<dbReference type="InterPro" id="IPR040225">
    <property type="entry name" value="GIL1-like"/>
</dbReference>
<evidence type="ECO:0000313" key="5">
    <source>
        <dbReference type="Proteomes" id="UP000593562"/>
    </source>
</evidence>
<dbReference type="FunCoup" id="A0A7J7E2J6">
    <property type="interactions" value="370"/>
</dbReference>
<protein>
    <recommendedName>
        <fullName evidence="6">DUF641 domain-containing protein</fullName>
    </recommendedName>
</protein>
<reference evidence="4 5" key="1">
    <citation type="journal article" date="2020" name="Nat. Commun.">
        <title>Genome of Tripterygium wilfordii and identification of cytochrome P450 involved in triptolide biosynthesis.</title>
        <authorList>
            <person name="Tu L."/>
            <person name="Su P."/>
            <person name="Zhang Z."/>
            <person name="Gao L."/>
            <person name="Wang J."/>
            <person name="Hu T."/>
            <person name="Zhou J."/>
            <person name="Zhang Y."/>
            <person name="Zhao Y."/>
            <person name="Liu Y."/>
            <person name="Song Y."/>
            <person name="Tong Y."/>
            <person name="Lu Y."/>
            <person name="Yang J."/>
            <person name="Xu C."/>
            <person name="Jia M."/>
            <person name="Peters R.J."/>
            <person name="Huang L."/>
            <person name="Gao W."/>
        </authorList>
    </citation>
    <scope>NUCLEOTIDE SEQUENCE [LARGE SCALE GENOMIC DNA]</scope>
    <source>
        <strain evidence="5">cv. XIE 37</strain>
        <tissue evidence="4">Leaf</tissue>
    </source>
</reference>
<feature type="domain" description="DUF641" evidence="2">
    <location>
        <begin position="81"/>
        <end position="205"/>
    </location>
</feature>
<dbReference type="EMBL" id="JAAARO010000001">
    <property type="protein sequence ID" value="KAF5752807.1"/>
    <property type="molecule type" value="Genomic_DNA"/>
</dbReference>
<evidence type="ECO:0000256" key="1">
    <source>
        <dbReference type="SAM" id="Coils"/>
    </source>
</evidence>
<accession>A0A7J7E2J6</accession>
<dbReference type="Pfam" id="PF04859">
    <property type="entry name" value="DUF641"/>
    <property type="match status" value="1"/>
</dbReference>
<dbReference type="InterPro" id="IPR006943">
    <property type="entry name" value="DUF641_pln"/>
</dbReference>
<evidence type="ECO:0000259" key="2">
    <source>
        <dbReference type="Pfam" id="PF04859"/>
    </source>
</evidence>
<gene>
    <name evidence="4" type="ORF">HS088_TW01G00725</name>
</gene>
<feature type="coiled-coil region" evidence="1">
    <location>
        <begin position="157"/>
        <end position="191"/>
    </location>
</feature>
<comment type="caution">
    <text evidence="4">The sequence shown here is derived from an EMBL/GenBank/DDBJ whole genome shotgun (WGS) entry which is preliminary data.</text>
</comment>
<dbReference type="InParanoid" id="A0A7J7E2J6"/>
<keyword evidence="1" id="KW-0175">Coiled coil</keyword>
<evidence type="ECO:0000313" key="4">
    <source>
        <dbReference type="EMBL" id="KAF5752807.1"/>
    </source>
</evidence>
<dbReference type="AlphaFoldDB" id="A0A7J7E2J6"/>
<dbReference type="GO" id="GO:0009639">
    <property type="term" value="P:response to red or far red light"/>
    <property type="evidence" value="ECO:0007669"/>
    <property type="project" value="InterPro"/>
</dbReference>
<dbReference type="InterPro" id="IPR056813">
    <property type="entry name" value="GIL1_IRKI_C"/>
</dbReference>
<dbReference type="GO" id="GO:0009959">
    <property type="term" value="P:negative gravitropism"/>
    <property type="evidence" value="ECO:0007669"/>
    <property type="project" value="InterPro"/>
</dbReference>
<dbReference type="Pfam" id="PF24994">
    <property type="entry name" value="GIL1_IRKI_C"/>
    <property type="match status" value="1"/>
</dbReference>
<feature type="domain" description="GIL1/IRKI C-terminal" evidence="3">
    <location>
        <begin position="405"/>
        <end position="463"/>
    </location>
</feature>
<organism evidence="4 5">
    <name type="scientific">Tripterygium wilfordii</name>
    <name type="common">Thunder God vine</name>
    <dbReference type="NCBI Taxonomy" id="458696"/>
    <lineage>
        <taxon>Eukaryota</taxon>
        <taxon>Viridiplantae</taxon>
        <taxon>Streptophyta</taxon>
        <taxon>Embryophyta</taxon>
        <taxon>Tracheophyta</taxon>
        <taxon>Spermatophyta</taxon>
        <taxon>Magnoliopsida</taxon>
        <taxon>eudicotyledons</taxon>
        <taxon>Gunneridae</taxon>
        <taxon>Pentapetalae</taxon>
        <taxon>rosids</taxon>
        <taxon>fabids</taxon>
        <taxon>Celastrales</taxon>
        <taxon>Celastraceae</taxon>
        <taxon>Tripterygium</taxon>
    </lineage>
</organism>
<name>A0A7J7E2J6_TRIWF</name>
<dbReference type="Proteomes" id="UP000593562">
    <property type="component" value="Unassembled WGS sequence"/>
</dbReference>
<sequence>MDTIKCRSVPNGKSKLARTIQKVINIRTATKVPSNNNGGGGGGIGICMLTSQHKFEGGDSPTFCRSNSSSTDKQGEAKARQRAMMEAMVAKLFASVTSIKAAYAELQMAQNPYNSEAIQDADQAVVDELKAISVLKRSFLKKELDFSPHVTMMLAEIQEQQSLMKTYEITIKKMESQVELKEYDISSLKKKLDESIGYNKSLEKRLNASGSLSTFDYIQFSRLNMTNFVQVLHYTLRSMRSFVKSMIREMELAQWDLDVAARAIEPDAVFTKPSHRCFVFESFVFRTMFEGFNSPHFTLTSETQKQDKPPTEYFINRFKKLKSFAPKQFLAQNPNSSFAKFTRMKYFLIVHAKMECSLFGNLNQRKRLNSGEVPDSGFFTGFAEMAKRVWLLHSLAFSFGEDVNVYQVKKNCRFSEVYMDAVSDESLMASPNQSSIPDTDLRVGFTVVPGFKIGKNVIQSQVYLSTATSPASR</sequence>